<dbReference type="Pfam" id="PF20178">
    <property type="entry name" value="ToxA_N"/>
    <property type="match status" value="1"/>
</dbReference>
<sequence length="1563" mass="174530">MPSPSIAIPVAPTATAVKAQFAAAPSLESITRQMLAQAIAQTCPTLKIDLTRTQLAVPMPNGGWELQPFMQRVMDYLGSGTALDLSPVNAQPYYLSDDAPNRLKPDQGELDMQDIEKAVKEMTWRLPIGLQNALNDFWAAPSHATGISRWQWLSDTLKDTLSIRVLKQTNLSNNARDAINQVILFPVSEDRTRQYGERATRAYWLKTSLINNSTRRSALSPSVVLESANQALIFRVDGNISAYPSLDELGKAWSRRINRLYTADEIHITRFELDGNVFDVQAAAIQNRQSEKLGALALPTTVGWQGLQAVFDDITDTSLFFANAPTADLYTLNTLKQQLPDWLVQASPATQALYHQYSVAWARAKKNSRGQTYLNNIADIRTYAAQVLHQQMVRDQITFEPSPSARAPESMLDPNDIELTFLIATGLPDTVGIVERITMTLTELSLKNLIGRPKGVLTLRHRLGVSLPEWLTPAYITHREGLIEQVNIGQAYPQQLENLLLSDTPEAKVREQLFAEQLRVQLPLQALEHSLKKEHAITPLGARYVAALMEPGTTERQLEGLPIVIRRLALVRKPEALPDIVNNMYIIEPSDVEKGPHLLYRPFYTQSLLEFPTRSALLDAIAQPGDLQNSVLTWLNDIARPIYDNGGFTQPHYVRFGLGSEFDPLEVPAPARLATNGISNELLQFMNNDQLTLYLYGCNARALVDQASAESVSNRESRWQALFEGGNLIFNSLLLLPGLPRPLMLAGWFLSVASAARQDIPALASDDATERELAAADVLLNVGMLLFHLNPVAAPQRARGIVALSKKTLRPFAPSPIAELWPEPPFPKVLEGIVALPGDFPNTESTALDFSFASARNRLTPSQRERLQLYSVPAPDPLPVPQSSGPHKGLYLFQNKWHVLLDQQLYAIALNTDGTATILSPSDSAHPGPNVKVNDEGQWSLDLRLRLQGGMGPKRIAAFQQKKAARMAQLETELQATFQQEEPLHRTVEIIQSALQAARADQHFALEKLATLNDRFNGALKNQFDIYQQLLDSQKERTELGIPLSARIVLSLLEKIFDNKNKALANGLYEQRFLVKKWPTFTTPSPELEPASEADPEGFMQYMREQVEFNTRSIQHLERRNSALEQLSTLSEAGAEVANGLASGLSPNEHTPLTLRSFQMSCLKLASTKVMATRLVERGLDEAIDPLQVHLRTHGELNSFEFPPSKRLEVLDSLVSQYGQALDALQGISLVHAEELEPAYFEQLRQLLNELYQDVVAQLAGEIKPTSAPRKSSRKRTPSASGKPQKKVINTREKGPLIGDLKPAGAEWPIEVIEIRSAYDNQLLSTYSQQGEEWVEIETVRAKPTAATRALNVIKGDARKLYAMFEMQLYKARQYKAQCKHPVEIQELFNLEASRLDTLATELHHAYQTQPHSAQLPGDQTLIDDMRLAAKTFTHEGKTLRIELSLQLAPTHGNLQYLLDQGHVQIARLGERLALQGERRDFIQEYTVNDKKGFALWYAHFHYAETTDPKQSYTVAHLKTKAQRKQSYYSQLANAQSGHAIVNVHRGQIGKLLAERWFLPLAP</sequence>
<dbReference type="RefSeq" id="WP_203303058.1">
    <property type="nucleotide sequence ID" value="NZ_JAAEBW010000006.1"/>
</dbReference>
<evidence type="ECO:0000259" key="2">
    <source>
        <dbReference type="Pfam" id="PF20178"/>
    </source>
</evidence>
<dbReference type="InterPro" id="IPR046673">
    <property type="entry name" value="ToxA_N"/>
</dbReference>
<feature type="domain" description="Dermonecrotic toxin N-terminal" evidence="2">
    <location>
        <begin position="375"/>
        <end position="623"/>
    </location>
</feature>
<proteinExistence type="predicted"/>
<dbReference type="EMBL" id="JAAEBW010000006">
    <property type="protein sequence ID" value="MBM1196056.1"/>
    <property type="molecule type" value="Genomic_DNA"/>
</dbReference>
<gene>
    <name evidence="3" type="ORF">GYN02_12850</name>
</gene>
<dbReference type="Proteomes" id="UP000809529">
    <property type="component" value="Unassembled WGS sequence"/>
</dbReference>
<reference evidence="3 4" key="1">
    <citation type="submission" date="2020-01" db="EMBL/GenBank/DDBJ databases">
        <title>Comparative genomics of meat spoilage bacteria.</title>
        <authorList>
            <person name="Hilgarth M."/>
            <person name="Vogel R.F."/>
        </authorList>
    </citation>
    <scope>NUCLEOTIDE SEQUENCE [LARGE SCALE GENOMIC DNA]</scope>
    <source>
        <strain evidence="3 4">TMW2.2077</strain>
    </source>
</reference>
<evidence type="ECO:0000313" key="4">
    <source>
        <dbReference type="Proteomes" id="UP000809529"/>
    </source>
</evidence>
<accession>A0ABS1ZJ44</accession>
<evidence type="ECO:0000256" key="1">
    <source>
        <dbReference type="SAM" id="MobiDB-lite"/>
    </source>
</evidence>
<name>A0ABS1ZJ44_9PSED</name>
<evidence type="ECO:0000313" key="3">
    <source>
        <dbReference type="EMBL" id="MBM1196056.1"/>
    </source>
</evidence>
<keyword evidence="4" id="KW-1185">Reference proteome</keyword>
<organism evidence="3 4">
    <name type="scientific">Pseudomonas weihenstephanensis</name>
    <dbReference type="NCBI Taxonomy" id="1608994"/>
    <lineage>
        <taxon>Bacteria</taxon>
        <taxon>Pseudomonadati</taxon>
        <taxon>Pseudomonadota</taxon>
        <taxon>Gammaproteobacteria</taxon>
        <taxon>Pseudomonadales</taxon>
        <taxon>Pseudomonadaceae</taxon>
        <taxon>Pseudomonas</taxon>
    </lineage>
</organism>
<comment type="caution">
    <text evidence="3">The sequence shown here is derived from an EMBL/GenBank/DDBJ whole genome shotgun (WGS) entry which is preliminary data.</text>
</comment>
<protein>
    <recommendedName>
        <fullName evidence="2">Dermonecrotic toxin N-terminal domain-containing protein</fullName>
    </recommendedName>
</protein>
<feature type="region of interest" description="Disordered" evidence="1">
    <location>
        <begin position="1263"/>
        <end position="1289"/>
    </location>
</feature>